<dbReference type="FunFam" id="2.40.50.140:FF:000221">
    <property type="entry name" value="DNA-directed RNA polymerase III subunit"/>
    <property type="match status" value="1"/>
</dbReference>
<dbReference type="Gene3D" id="2.40.50.140">
    <property type="entry name" value="Nucleic acid-binding proteins"/>
    <property type="match status" value="1"/>
</dbReference>
<name>A0AAD5TK82_9FUNG</name>
<gene>
    <name evidence="11" type="primary">POLR3H</name>
    <name evidence="11" type="ORF">HDU87_003193</name>
</gene>
<comment type="subcellular location">
    <subcellularLocation>
        <location evidence="1">Nucleus</location>
    </subcellularLocation>
</comment>
<dbReference type="GO" id="GO:0005666">
    <property type="term" value="C:RNA polymerase III complex"/>
    <property type="evidence" value="ECO:0007669"/>
    <property type="project" value="UniProtKB-ARBA"/>
</dbReference>
<comment type="similarity">
    <text evidence="2">Belongs to the eukaryotic RPB7/RPC8 RNA polymerase subunit family.</text>
</comment>
<evidence type="ECO:0000313" key="11">
    <source>
        <dbReference type="EMBL" id="KAJ3178926.1"/>
    </source>
</evidence>
<dbReference type="Proteomes" id="UP001212152">
    <property type="component" value="Unassembled WGS sequence"/>
</dbReference>
<proteinExistence type="inferred from homology"/>
<dbReference type="InterPro" id="IPR045113">
    <property type="entry name" value="Rpb7-like"/>
</dbReference>
<dbReference type="EMBL" id="JADGJQ010000023">
    <property type="protein sequence ID" value="KAJ3178926.1"/>
    <property type="molecule type" value="Genomic_DNA"/>
</dbReference>
<keyword evidence="4" id="KW-0804">Transcription</keyword>
<dbReference type="Pfam" id="PF08292">
    <property type="entry name" value="RNA_pol_Rbc25"/>
    <property type="match status" value="1"/>
</dbReference>
<protein>
    <recommendedName>
        <fullName evidence="6">DNA-directed RNA polymerase III subunit RPC8</fullName>
    </recommendedName>
    <alternativeName>
        <fullName evidence="7">DNA-directed RNA polymerase III subunit rpc8</fullName>
    </alternativeName>
    <alternativeName>
        <fullName evidence="8">RNA polymerase III subunit C25</fullName>
    </alternativeName>
</protein>
<keyword evidence="3 11" id="KW-0240">DNA-directed RNA polymerase</keyword>
<keyword evidence="12" id="KW-1185">Reference proteome</keyword>
<reference evidence="11" key="1">
    <citation type="submission" date="2020-05" db="EMBL/GenBank/DDBJ databases">
        <title>Phylogenomic resolution of chytrid fungi.</title>
        <authorList>
            <person name="Stajich J.E."/>
            <person name="Amses K."/>
            <person name="Simmons R."/>
            <person name="Seto K."/>
            <person name="Myers J."/>
            <person name="Bonds A."/>
            <person name="Quandt C.A."/>
            <person name="Barry K."/>
            <person name="Liu P."/>
            <person name="Grigoriev I."/>
            <person name="Longcore J.E."/>
            <person name="James T.Y."/>
        </authorList>
    </citation>
    <scope>NUCLEOTIDE SEQUENCE</scope>
    <source>
        <strain evidence="11">JEL0379</strain>
    </source>
</reference>
<dbReference type="InterPro" id="IPR005576">
    <property type="entry name" value="Rpb7-like_N"/>
</dbReference>
<evidence type="ECO:0000259" key="10">
    <source>
        <dbReference type="Pfam" id="PF08292"/>
    </source>
</evidence>
<feature type="domain" description="RNA polymerase Rpb7-like N-terminal" evidence="9">
    <location>
        <begin position="8"/>
        <end position="59"/>
    </location>
</feature>
<dbReference type="InterPro" id="IPR013238">
    <property type="entry name" value="RNA_pol_III_Rbc25"/>
</dbReference>
<dbReference type="SUPFAM" id="SSF88798">
    <property type="entry name" value="N-terminal, heterodimerisation domain of RBP7 (RpoE)"/>
    <property type="match status" value="1"/>
</dbReference>
<feature type="domain" description="RNA polymerase III subunit Rpc25" evidence="10">
    <location>
        <begin position="84"/>
        <end position="200"/>
    </location>
</feature>
<keyword evidence="5" id="KW-0539">Nucleus</keyword>
<dbReference type="PANTHER" id="PTHR12709">
    <property type="entry name" value="DNA-DIRECTED RNA POLYMERASE II, III"/>
    <property type="match status" value="1"/>
</dbReference>
<evidence type="ECO:0000256" key="7">
    <source>
        <dbReference type="ARBA" id="ARBA00073027"/>
    </source>
</evidence>
<evidence type="ECO:0000256" key="8">
    <source>
        <dbReference type="ARBA" id="ARBA00077605"/>
    </source>
</evidence>
<evidence type="ECO:0000256" key="3">
    <source>
        <dbReference type="ARBA" id="ARBA00022478"/>
    </source>
</evidence>
<dbReference type="CDD" id="cd04330">
    <property type="entry name" value="RNAP_III_Rpc25_N"/>
    <property type="match status" value="1"/>
</dbReference>
<evidence type="ECO:0000256" key="1">
    <source>
        <dbReference type="ARBA" id="ARBA00004123"/>
    </source>
</evidence>
<dbReference type="PANTHER" id="PTHR12709:SF1">
    <property type="entry name" value="DNA-DIRECTED RNA POLYMERASE III SUBUNIT RPC8"/>
    <property type="match status" value="1"/>
</dbReference>
<dbReference type="SUPFAM" id="SSF50249">
    <property type="entry name" value="Nucleic acid-binding proteins"/>
    <property type="match status" value="1"/>
</dbReference>
<evidence type="ECO:0000256" key="2">
    <source>
        <dbReference type="ARBA" id="ARBA00009307"/>
    </source>
</evidence>
<evidence type="ECO:0000256" key="6">
    <source>
        <dbReference type="ARBA" id="ARBA00072526"/>
    </source>
</evidence>
<dbReference type="AlphaFoldDB" id="A0AAD5TK82"/>
<dbReference type="InterPro" id="IPR036898">
    <property type="entry name" value="RNA_pol_Rpb7-like_N_sf"/>
</dbReference>
<evidence type="ECO:0000256" key="4">
    <source>
        <dbReference type="ARBA" id="ARBA00023163"/>
    </source>
</evidence>
<evidence type="ECO:0000256" key="5">
    <source>
        <dbReference type="ARBA" id="ARBA00023242"/>
    </source>
</evidence>
<evidence type="ECO:0000313" key="12">
    <source>
        <dbReference type="Proteomes" id="UP001212152"/>
    </source>
</evidence>
<evidence type="ECO:0000259" key="9">
    <source>
        <dbReference type="Pfam" id="PF03876"/>
    </source>
</evidence>
<sequence>MFVLTLMRDNVRTHPADFRKPRLNALLDELNAKYANKILHNVGLGIRVYDVLDASEETVHMVQDGSSQSKVTFRLIVYRPFKGEIMTGRVAHNDPREGVRVSMDFFDDIIIPPAFMQPGTEFDEAEKLWVWRYEGSDLYMDIDEPVRFRVEVEQFVDVGPVRVGQEDTEGGAENEASKRPAPYSLLVSIAEPGLGLTAWWE</sequence>
<dbReference type="Gene3D" id="3.30.1490.120">
    <property type="entry name" value="RNA polymerase Rpb7-like, N-terminal domain"/>
    <property type="match status" value="1"/>
</dbReference>
<accession>A0AAD5TK82</accession>
<organism evidence="11 12">
    <name type="scientific">Geranomyces variabilis</name>
    <dbReference type="NCBI Taxonomy" id="109894"/>
    <lineage>
        <taxon>Eukaryota</taxon>
        <taxon>Fungi</taxon>
        <taxon>Fungi incertae sedis</taxon>
        <taxon>Chytridiomycota</taxon>
        <taxon>Chytridiomycota incertae sedis</taxon>
        <taxon>Chytridiomycetes</taxon>
        <taxon>Spizellomycetales</taxon>
        <taxon>Powellomycetaceae</taxon>
        <taxon>Geranomyces</taxon>
    </lineage>
</organism>
<dbReference type="GO" id="GO:0006384">
    <property type="term" value="P:transcription initiation at RNA polymerase III promoter"/>
    <property type="evidence" value="ECO:0007669"/>
    <property type="project" value="TreeGrafter"/>
</dbReference>
<dbReference type="Pfam" id="PF03876">
    <property type="entry name" value="SHS2_Rpb7-N"/>
    <property type="match status" value="1"/>
</dbReference>
<comment type="caution">
    <text evidence="11">The sequence shown here is derived from an EMBL/GenBank/DDBJ whole genome shotgun (WGS) entry which is preliminary data.</text>
</comment>
<dbReference type="InterPro" id="IPR012340">
    <property type="entry name" value="NA-bd_OB-fold"/>
</dbReference>